<dbReference type="SUPFAM" id="SSF53807">
    <property type="entry name" value="Helical backbone' metal receptor"/>
    <property type="match status" value="1"/>
</dbReference>
<evidence type="ECO:0000256" key="1">
    <source>
        <dbReference type="SAM" id="SignalP"/>
    </source>
</evidence>
<evidence type="ECO:0000313" key="4">
    <source>
        <dbReference type="Proteomes" id="UP001336250"/>
    </source>
</evidence>
<reference evidence="3 4" key="1">
    <citation type="submission" date="2024-02" db="EMBL/GenBank/DDBJ databases">
        <title>Genome sequence of Aquincola sp. MAHUQ-54.</title>
        <authorList>
            <person name="Huq M.A."/>
        </authorList>
    </citation>
    <scope>NUCLEOTIDE SEQUENCE [LARGE SCALE GENOMIC DNA]</scope>
    <source>
        <strain evidence="3 4">MAHUQ-54</strain>
    </source>
</reference>
<protein>
    <submittedName>
        <fullName evidence="3">ABC transporter substrate-binding protein</fullName>
    </submittedName>
</protein>
<dbReference type="Gene3D" id="3.40.50.1980">
    <property type="entry name" value="Nitrogenase molybdenum iron protein domain"/>
    <property type="match status" value="2"/>
</dbReference>
<evidence type="ECO:0000313" key="3">
    <source>
        <dbReference type="EMBL" id="MEF7615474.1"/>
    </source>
</evidence>
<gene>
    <name evidence="3" type="ORF">V4F39_16255</name>
</gene>
<comment type="caution">
    <text evidence="3">The sequence shown here is derived from an EMBL/GenBank/DDBJ whole genome shotgun (WGS) entry which is preliminary data.</text>
</comment>
<dbReference type="Proteomes" id="UP001336250">
    <property type="component" value="Unassembled WGS sequence"/>
</dbReference>
<dbReference type="EMBL" id="JAZIBG010000031">
    <property type="protein sequence ID" value="MEF7615474.1"/>
    <property type="molecule type" value="Genomic_DNA"/>
</dbReference>
<keyword evidence="4" id="KW-1185">Reference proteome</keyword>
<keyword evidence="1" id="KW-0732">Signal</keyword>
<dbReference type="PANTHER" id="PTHR30535:SF4">
    <property type="entry name" value="HEMIN-BINDING PERIPLASMIC PROTEIN HMUT"/>
    <property type="match status" value="1"/>
</dbReference>
<dbReference type="RefSeq" id="WP_332290750.1">
    <property type="nucleotide sequence ID" value="NZ_JAZIBG010000031.1"/>
</dbReference>
<dbReference type="PANTHER" id="PTHR30535">
    <property type="entry name" value="VITAMIN B12-BINDING PROTEIN"/>
    <property type="match status" value="1"/>
</dbReference>
<evidence type="ECO:0000259" key="2">
    <source>
        <dbReference type="PROSITE" id="PS50983"/>
    </source>
</evidence>
<dbReference type="AlphaFoldDB" id="A0AAW9Q881"/>
<dbReference type="InterPro" id="IPR002491">
    <property type="entry name" value="ABC_transptr_periplasmic_BD"/>
</dbReference>
<accession>A0AAW9Q881</accession>
<dbReference type="PROSITE" id="PS50983">
    <property type="entry name" value="FE_B12_PBP"/>
    <property type="match status" value="1"/>
</dbReference>
<organism evidence="3 4">
    <name type="scientific">Aquincola agrisoli</name>
    <dbReference type="NCBI Taxonomy" id="3119538"/>
    <lineage>
        <taxon>Bacteria</taxon>
        <taxon>Pseudomonadati</taxon>
        <taxon>Pseudomonadota</taxon>
        <taxon>Betaproteobacteria</taxon>
        <taxon>Burkholderiales</taxon>
        <taxon>Sphaerotilaceae</taxon>
        <taxon>Aquincola</taxon>
    </lineage>
</organism>
<feature type="domain" description="Fe/B12 periplasmic-binding" evidence="2">
    <location>
        <begin position="32"/>
        <end position="291"/>
    </location>
</feature>
<dbReference type="Pfam" id="PF01497">
    <property type="entry name" value="Peripla_BP_2"/>
    <property type="match status" value="1"/>
</dbReference>
<feature type="chain" id="PRO_5043835816" evidence="1">
    <location>
        <begin position="28"/>
        <end position="292"/>
    </location>
</feature>
<name>A0AAW9Q881_9BURK</name>
<proteinExistence type="predicted"/>
<dbReference type="InterPro" id="IPR050902">
    <property type="entry name" value="ABC_Transporter_SBP"/>
</dbReference>
<sequence>MKRRALLAALPCAAAVLPAVGPAPAFAQPAPRVVTVGGALTEIVYLLGAQAQLAGTDTTSVHPEAALHTPKVGYQRQLSAEGLLSLRPDVVVSTDEAGPPVALAQLRSAGVRLALLHSSHDIDDLRRKILAVGRATGRLAQAEALQRQVDAQWQSAQAAVRAALQQRGGSRPKVLFVLAHGGSPQVSGHGTAAHAMIELAGGANALQGFQGYRPMTAEAVVAAAPELVLTTRQAIEAAGGADRFWEQPGLPLTPAGRRRALYAPDALALLGFGPRLPAAVADLAAVLAGLRG</sequence>
<feature type="signal peptide" evidence="1">
    <location>
        <begin position="1"/>
        <end position="27"/>
    </location>
</feature>